<comment type="catalytic activity">
    <reaction evidence="9">
        <text>L-threonyl-[protein] + ATP = O-phospho-L-threonyl-[protein] + ADP + H(+)</text>
        <dbReference type="Rhea" id="RHEA:46608"/>
        <dbReference type="Rhea" id="RHEA-COMP:11060"/>
        <dbReference type="Rhea" id="RHEA-COMP:11605"/>
        <dbReference type="ChEBI" id="CHEBI:15378"/>
        <dbReference type="ChEBI" id="CHEBI:30013"/>
        <dbReference type="ChEBI" id="CHEBI:30616"/>
        <dbReference type="ChEBI" id="CHEBI:61977"/>
        <dbReference type="ChEBI" id="CHEBI:456216"/>
        <dbReference type="EC" id="2.7.11.1"/>
    </reaction>
</comment>
<evidence type="ECO:0000256" key="10">
    <source>
        <dbReference type="ARBA" id="ARBA00048679"/>
    </source>
</evidence>
<dbReference type="GO" id="GO:0005737">
    <property type="term" value="C:cytoplasm"/>
    <property type="evidence" value="ECO:0007669"/>
    <property type="project" value="TreeGrafter"/>
</dbReference>
<dbReference type="AlphaFoldDB" id="A0A813W4V8"/>
<dbReference type="Pfam" id="PF00069">
    <property type="entry name" value="Pkinase"/>
    <property type="match status" value="1"/>
</dbReference>
<evidence type="ECO:0000256" key="4">
    <source>
        <dbReference type="ARBA" id="ARBA00022679"/>
    </source>
</evidence>
<dbReference type="SUPFAM" id="SSF56112">
    <property type="entry name" value="Protein kinase-like (PK-like)"/>
    <property type="match status" value="1"/>
</dbReference>
<evidence type="ECO:0000256" key="6">
    <source>
        <dbReference type="ARBA" id="ARBA00022777"/>
    </source>
</evidence>
<dbReference type="Gene3D" id="3.30.200.20">
    <property type="entry name" value="Phosphorylase Kinase, domain 1"/>
    <property type="match status" value="1"/>
</dbReference>
<dbReference type="PROSITE" id="PS50011">
    <property type="entry name" value="PROTEIN_KINASE_DOM"/>
    <property type="match status" value="1"/>
</dbReference>
<evidence type="ECO:0000256" key="9">
    <source>
        <dbReference type="ARBA" id="ARBA00047899"/>
    </source>
</evidence>
<dbReference type="EMBL" id="CAJNOJ010000022">
    <property type="protein sequence ID" value="CAF0850010.1"/>
    <property type="molecule type" value="Genomic_DNA"/>
</dbReference>
<comment type="catalytic activity">
    <reaction evidence="10">
        <text>L-seryl-[protein] + ATP = O-phospho-L-seryl-[protein] + ADP + H(+)</text>
        <dbReference type="Rhea" id="RHEA:17989"/>
        <dbReference type="Rhea" id="RHEA-COMP:9863"/>
        <dbReference type="Rhea" id="RHEA-COMP:11604"/>
        <dbReference type="ChEBI" id="CHEBI:15378"/>
        <dbReference type="ChEBI" id="CHEBI:29999"/>
        <dbReference type="ChEBI" id="CHEBI:30616"/>
        <dbReference type="ChEBI" id="CHEBI:83421"/>
        <dbReference type="ChEBI" id="CHEBI:456216"/>
        <dbReference type="EC" id="2.7.11.1"/>
    </reaction>
</comment>
<dbReference type="PANTHER" id="PTHR22984">
    <property type="entry name" value="SERINE/THREONINE-PROTEIN KINASE PIM"/>
    <property type="match status" value="1"/>
</dbReference>
<gene>
    <name evidence="12" type="ORF">EDS130_LOCUS7265</name>
</gene>
<dbReference type="InterPro" id="IPR051138">
    <property type="entry name" value="PIM_Ser/Thr_kinase"/>
</dbReference>
<protein>
    <recommendedName>
        <fullName evidence="2">non-specific serine/threonine protein kinase</fullName>
        <ecNumber evidence="2">2.7.11.1</ecNumber>
    </recommendedName>
</protein>
<reference evidence="12" key="1">
    <citation type="submission" date="2021-02" db="EMBL/GenBank/DDBJ databases">
        <authorList>
            <person name="Nowell W R."/>
        </authorList>
    </citation>
    <scope>NUCLEOTIDE SEQUENCE</scope>
</reference>
<evidence type="ECO:0000256" key="5">
    <source>
        <dbReference type="ARBA" id="ARBA00022741"/>
    </source>
</evidence>
<dbReference type="OrthoDB" id="193931at2759"/>
<dbReference type="PANTHER" id="PTHR22984:SF29">
    <property type="entry name" value="SERINE_THREONINE-PROTEIN KINASE PIM-1"/>
    <property type="match status" value="1"/>
</dbReference>
<dbReference type="InterPro" id="IPR008271">
    <property type="entry name" value="Ser/Thr_kinase_AS"/>
</dbReference>
<keyword evidence="7" id="KW-0067">ATP-binding</keyword>
<evidence type="ECO:0000313" key="13">
    <source>
        <dbReference type="Proteomes" id="UP000663852"/>
    </source>
</evidence>
<dbReference type="InterPro" id="IPR011009">
    <property type="entry name" value="Kinase-like_dom_sf"/>
</dbReference>
<evidence type="ECO:0000256" key="2">
    <source>
        <dbReference type="ARBA" id="ARBA00012513"/>
    </source>
</evidence>
<organism evidence="12 13">
    <name type="scientific">Adineta ricciae</name>
    <name type="common">Rotifer</name>
    <dbReference type="NCBI Taxonomy" id="249248"/>
    <lineage>
        <taxon>Eukaryota</taxon>
        <taxon>Metazoa</taxon>
        <taxon>Spiralia</taxon>
        <taxon>Gnathifera</taxon>
        <taxon>Rotifera</taxon>
        <taxon>Eurotatoria</taxon>
        <taxon>Bdelloidea</taxon>
        <taxon>Adinetida</taxon>
        <taxon>Adinetidae</taxon>
        <taxon>Adineta</taxon>
    </lineage>
</organism>
<evidence type="ECO:0000256" key="3">
    <source>
        <dbReference type="ARBA" id="ARBA00022527"/>
    </source>
</evidence>
<accession>A0A813W4V8</accession>
<evidence type="ECO:0000256" key="8">
    <source>
        <dbReference type="ARBA" id="ARBA00022842"/>
    </source>
</evidence>
<keyword evidence="4" id="KW-0808">Transferase</keyword>
<dbReference type="InterPro" id="IPR000719">
    <property type="entry name" value="Prot_kinase_dom"/>
</dbReference>
<name>A0A813W4V8_ADIRI</name>
<dbReference type="SMART" id="SM00220">
    <property type="entry name" value="S_TKc"/>
    <property type="match status" value="1"/>
</dbReference>
<keyword evidence="8" id="KW-0460">Magnesium</keyword>
<feature type="domain" description="Protein kinase" evidence="11">
    <location>
        <begin position="279"/>
        <end position="533"/>
    </location>
</feature>
<sequence>MHYDDLGIQQHGISIKNRTILIESKRMAEYQCQRRTHFNTNHMIFSNDIKRTVSNGNTDIVDFNLTIEKESMAHLTACPETNTDDDRQLVSFTNKLPYYVRHLCKSTNKNKTTAVTAKSKDQNLSSEVDSIHLNEKPRQSVAVFSLSSSSSSSSINEPIGISSIMSTRILPVGYYHEQEQNASIKSNQNTSTATPSTSSSIMKCFNSYREQMPFTSSCSSSSSSASSSTSTEPSVKNDFLTSFKSAGHYLPTVDSLTIEQNLFNMVRFDIVKSNFCDYYQLGEFVRSGGFADIYEGIRLSDNKKVVVKFIPKEKTKNWLMVNQKKYPAEVLLHKAVHEIQGVIHVYDYFENAEHWVLVMERLINCQDLFDYLEASDQGRLNEATAKKFFQQLVQINLAMLRKGVVHRDLKSENILVDLDTQSLVLIDFGASAIYKSPVTHYSDFHGTKQYKSPEYILRKRYRGVPSTVWTLGVLLYDMVNGGLPFENEAEITGHKLVLRSHISADLKNLIQRCLAHNPDRRPSLEAILEHSWIKS</sequence>
<dbReference type="GO" id="GO:0005524">
    <property type="term" value="F:ATP binding"/>
    <property type="evidence" value="ECO:0007669"/>
    <property type="project" value="UniProtKB-KW"/>
</dbReference>
<comment type="cofactor">
    <cofactor evidence="1">
        <name>Mg(2+)</name>
        <dbReference type="ChEBI" id="CHEBI:18420"/>
    </cofactor>
</comment>
<evidence type="ECO:0000313" key="12">
    <source>
        <dbReference type="EMBL" id="CAF0850010.1"/>
    </source>
</evidence>
<dbReference type="Gene3D" id="1.10.510.10">
    <property type="entry name" value="Transferase(Phosphotransferase) domain 1"/>
    <property type="match status" value="1"/>
</dbReference>
<evidence type="ECO:0000259" key="11">
    <source>
        <dbReference type="PROSITE" id="PS50011"/>
    </source>
</evidence>
<keyword evidence="3" id="KW-0723">Serine/threonine-protein kinase</keyword>
<evidence type="ECO:0000256" key="7">
    <source>
        <dbReference type="ARBA" id="ARBA00022840"/>
    </source>
</evidence>
<keyword evidence="6" id="KW-0418">Kinase</keyword>
<dbReference type="Proteomes" id="UP000663852">
    <property type="component" value="Unassembled WGS sequence"/>
</dbReference>
<dbReference type="EC" id="2.7.11.1" evidence="2"/>
<keyword evidence="5" id="KW-0547">Nucleotide-binding</keyword>
<evidence type="ECO:0000256" key="1">
    <source>
        <dbReference type="ARBA" id="ARBA00001946"/>
    </source>
</evidence>
<dbReference type="GO" id="GO:0004674">
    <property type="term" value="F:protein serine/threonine kinase activity"/>
    <property type="evidence" value="ECO:0007669"/>
    <property type="project" value="UniProtKB-KW"/>
</dbReference>
<proteinExistence type="predicted"/>
<dbReference type="PROSITE" id="PS00108">
    <property type="entry name" value="PROTEIN_KINASE_ST"/>
    <property type="match status" value="1"/>
</dbReference>
<comment type="caution">
    <text evidence="12">The sequence shown here is derived from an EMBL/GenBank/DDBJ whole genome shotgun (WGS) entry which is preliminary data.</text>
</comment>